<dbReference type="InterPro" id="IPR036388">
    <property type="entry name" value="WH-like_DNA-bd_sf"/>
</dbReference>
<dbReference type="Gene3D" id="1.10.10.10">
    <property type="entry name" value="Winged helix-like DNA-binding domain superfamily/Winged helix DNA-binding domain"/>
    <property type="match status" value="2"/>
</dbReference>
<organism evidence="2">
    <name type="scientific">Herbiconiux sp. A18JL235</name>
    <dbReference type="NCBI Taxonomy" id="3152363"/>
    <lineage>
        <taxon>Bacteria</taxon>
        <taxon>Bacillati</taxon>
        <taxon>Actinomycetota</taxon>
        <taxon>Actinomycetes</taxon>
        <taxon>Micrococcales</taxon>
        <taxon>Microbacteriaceae</taxon>
        <taxon>Herbiconiux</taxon>
    </lineage>
</organism>
<feature type="domain" description="Putative host cell surface-exposed lipoprotein Ltp-like HTH region" evidence="1">
    <location>
        <begin position="5"/>
        <end position="48"/>
    </location>
</feature>
<dbReference type="RefSeq" id="WP_368496886.1">
    <property type="nucleotide sequence ID" value="NZ_CP162511.1"/>
</dbReference>
<keyword evidence="2" id="KW-0449">Lipoprotein</keyword>
<evidence type="ECO:0000313" key="2">
    <source>
        <dbReference type="EMBL" id="XDI04484.1"/>
    </source>
</evidence>
<dbReference type="InterPro" id="IPR011434">
    <property type="entry name" value="Ltp-like_HTH"/>
</dbReference>
<name>A0AB39BDR6_9MICO</name>
<reference evidence="2" key="1">
    <citation type="submission" date="2024-05" db="EMBL/GenBank/DDBJ databases">
        <title>Herbiconiux sp. A18JL235.</title>
        <authorList>
            <person name="Zhang G."/>
        </authorList>
    </citation>
    <scope>NUCLEOTIDE SEQUENCE</scope>
    <source>
        <strain evidence="2">A18JL235</strain>
    </source>
</reference>
<gene>
    <name evidence="2" type="ORF">ABFY20_14245</name>
</gene>
<dbReference type="AlphaFoldDB" id="A0AB39BDR6"/>
<feature type="domain" description="Putative host cell surface-exposed lipoprotein Ltp-like HTH region" evidence="1">
    <location>
        <begin position="57"/>
        <end position="101"/>
    </location>
</feature>
<sequence length="106" mass="11411">MTTAQSSAVRSDQSYLSFSAFSRVGLTEQLTSEYGEGFTPEDAEFAIAYLRSTGAVDWNQEAAESAKSYLEIQGFSRDGLYEQLASEYGEGVTPDQANFGLAAVGL</sequence>
<proteinExistence type="predicted"/>
<evidence type="ECO:0000259" key="1">
    <source>
        <dbReference type="Pfam" id="PF07553"/>
    </source>
</evidence>
<accession>A0AB39BDR6</accession>
<dbReference type="EMBL" id="CP162511">
    <property type="protein sequence ID" value="XDI04484.1"/>
    <property type="molecule type" value="Genomic_DNA"/>
</dbReference>
<protein>
    <submittedName>
        <fullName evidence="2">Ltp family lipoprotein</fullName>
    </submittedName>
</protein>
<dbReference type="Pfam" id="PF07553">
    <property type="entry name" value="Lipoprotein_Ltp"/>
    <property type="match status" value="2"/>
</dbReference>